<dbReference type="InterPro" id="IPR015075">
    <property type="entry name" value="AtaL"/>
</dbReference>
<dbReference type="Pfam" id="PF08982">
    <property type="entry name" value="AtaL"/>
    <property type="match status" value="1"/>
</dbReference>
<gene>
    <name evidence="1" type="ORF">B0H63DRAFT_181249</name>
</gene>
<reference evidence="1" key="1">
    <citation type="journal article" date="2023" name="Mol. Phylogenet. Evol.">
        <title>Genome-scale phylogeny and comparative genomics of the fungal order Sordariales.</title>
        <authorList>
            <person name="Hensen N."/>
            <person name="Bonometti L."/>
            <person name="Westerberg I."/>
            <person name="Brannstrom I.O."/>
            <person name="Guillou S."/>
            <person name="Cros-Aarteil S."/>
            <person name="Calhoun S."/>
            <person name="Haridas S."/>
            <person name="Kuo A."/>
            <person name="Mondo S."/>
            <person name="Pangilinan J."/>
            <person name="Riley R."/>
            <person name="LaButti K."/>
            <person name="Andreopoulos B."/>
            <person name="Lipzen A."/>
            <person name="Chen C."/>
            <person name="Yan M."/>
            <person name="Daum C."/>
            <person name="Ng V."/>
            <person name="Clum A."/>
            <person name="Steindorff A."/>
            <person name="Ohm R.A."/>
            <person name="Martin F."/>
            <person name="Silar P."/>
            <person name="Natvig D.O."/>
            <person name="Lalanne C."/>
            <person name="Gautier V."/>
            <person name="Ament-Velasquez S.L."/>
            <person name="Kruys A."/>
            <person name="Hutchinson M.I."/>
            <person name="Powell A.J."/>
            <person name="Barry K."/>
            <person name="Miller A.N."/>
            <person name="Grigoriev I.V."/>
            <person name="Debuchy R."/>
            <person name="Gladieux P."/>
            <person name="Hiltunen Thoren M."/>
            <person name="Johannesson H."/>
        </authorList>
    </citation>
    <scope>NUCLEOTIDE SEQUENCE</scope>
    <source>
        <strain evidence="1">CBS 232.78</strain>
    </source>
</reference>
<comment type="caution">
    <text evidence="1">The sequence shown here is derived from an EMBL/GenBank/DDBJ whole genome shotgun (WGS) entry which is preliminary data.</text>
</comment>
<reference evidence="1" key="2">
    <citation type="submission" date="2023-06" db="EMBL/GenBank/DDBJ databases">
        <authorList>
            <consortium name="Lawrence Berkeley National Laboratory"/>
            <person name="Haridas S."/>
            <person name="Hensen N."/>
            <person name="Bonometti L."/>
            <person name="Westerberg I."/>
            <person name="Brannstrom I.O."/>
            <person name="Guillou S."/>
            <person name="Cros-Aarteil S."/>
            <person name="Calhoun S."/>
            <person name="Kuo A."/>
            <person name="Mondo S."/>
            <person name="Pangilinan J."/>
            <person name="Riley R."/>
            <person name="LaButti K."/>
            <person name="Andreopoulos B."/>
            <person name="Lipzen A."/>
            <person name="Chen C."/>
            <person name="Yanf M."/>
            <person name="Daum C."/>
            <person name="Ng V."/>
            <person name="Clum A."/>
            <person name="Steindorff A."/>
            <person name="Ohm R."/>
            <person name="Martin F."/>
            <person name="Silar P."/>
            <person name="Natvig D."/>
            <person name="Lalanne C."/>
            <person name="Gautier V."/>
            <person name="Ament-velasquez S.L."/>
            <person name="Kruys A."/>
            <person name="Hutchinson M.I."/>
            <person name="Powell A.J."/>
            <person name="Barry K."/>
            <person name="Miller A.N."/>
            <person name="Grigoriev I.V."/>
            <person name="Debuchy R."/>
            <person name="Gladieux P."/>
            <person name="Thoren M.H."/>
            <person name="Johannesson H."/>
        </authorList>
    </citation>
    <scope>NUCLEOTIDE SEQUENCE</scope>
    <source>
        <strain evidence="1">CBS 232.78</strain>
    </source>
</reference>
<protein>
    <recommendedName>
        <fullName evidence="3">DUF1857-domain-containing protein</fullName>
    </recommendedName>
</protein>
<dbReference type="SUPFAM" id="SSF55961">
    <property type="entry name" value="Bet v1-like"/>
    <property type="match status" value="1"/>
</dbReference>
<dbReference type="InterPro" id="IPR023393">
    <property type="entry name" value="START-like_dom_sf"/>
</dbReference>
<evidence type="ECO:0008006" key="3">
    <source>
        <dbReference type="Google" id="ProtNLM"/>
    </source>
</evidence>
<evidence type="ECO:0000313" key="1">
    <source>
        <dbReference type="EMBL" id="KAK3385289.1"/>
    </source>
</evidence>
<dbReference type="Gene3D" id="3.30.530.20">
    <property type="match status" value="1"/>
</dbReference>
<dbReference type="Proteomes" id="UP001285441">
    <property type="component" value="Unassembled WGS sequence"/>
</dbReference>
<evidence type="ECO:0000313" key="2">
    <source>
        <dbReference type="Proteomes" id="UP001285441"/>
    </source>
</evidence>
<keyword evidence="2" id="KW-1185">Reference proteome</keyword>
<dbReference type="EMBL" id="JAULSW010000004">
    <property type="protein sequence ID" value="KAK3385289.1"/>
    <property type="molecule type" value="Genomic_DNA"/>
</dbReference>
<sequence length="172" mass="18673">MAVINYAYTAPVNRPGQPTLTHAQVWAGLECKVRHGDEFVPAIAECTVISDETTKNANETIVTRDILLNPGNGLNSNATKRLSLREVCTQLAPYRIDFVMENGTMITNSVSSGAEPSELYLTSLFSWRHPDVKDGSAEVEALAAKHEATAKAAVETTLVTMRRLVSEGKINA</sequence>
<accession>A0AAE0NPR6</accession>
<proteinExistence type="predicted"/>
<name>A0AAE0NPR6_9PEZI</name>
<organism evidence="1 2">
    <name type="scientific">Podospora didyma</name>
    <dbReference type="NCBI Taxonomy" id="330526"/>
    <lineage>
        <taxon>Eukaryota</taxon>
        <taxon>Fungi</taxon>
        <taxon>Dikarya</taxon>
        <taxon>Ascomycota</taxon>
        <taxon>Pezizomycotina</taxon>
        <taxon>Sordariomycetes</taxon>
        <taxon>Sordariomycetidae</taxon>
        <taxon>Sordariales</taxon>
        <taxon>Podosporaceae</taxon>
        <taxon>Podospora</taxon>
    </lineage>
</organism>
<dbReference type="AlphaFoldDB" id="A0AAE0NPR6"/>